<comment type="caution">
    <text evidence="1">The sequence shown here is derived from an EMBL/GenBank/DDBJ whole genome shotgun (WGS) entry which is preliminary data.</text>
</comment>
<name>A0A8J4SEM2_9TREM</name>
<proteinExistence type="predicted"/>
<organism evidence="1 2">
    <name type="scientific">Paragonimus heterotremus</name>
    <dbReference type="NCBI Taxonomy" id="100268"/>
    <lineage>
        <taxon>Eukaryota</taxon>
        <taxon>Metazoa</taxon>
        <taxon>Spiralia</taxon>
        <taxon>Lophotrochozoa</taxon>
        <taxon>Platyhelminthes</taxon>
        <taxon>Trematoda</taxon>
        <taxon>Digenea</taxon>
        <taxon>Plagiorchiida</taxon>
        <taxon>Troglotremata</taxon>
        <taxon>Troglotrematidae</taxon>
        <taxon>Paragonimus</taxon>
    </lineage>
</organism>
<dbReference type="AlphaFoldDB" id="A0A8J4SEM2"/>
<sequence length="137" mass="15228">MLMDSTVVWARCIEADETNSPEVFHNSKLAIVAAQKRSTEFALSALQLDHDRQVKQFKSEKRELESKVSVLLRNRASTNTKAELPEEEKISSQLGSDQFTGTDVERLDQVVKACNAVESSMLSVSSVFPLGAAQYYS</sequence>
<evidence type="ECO:0000313" key="1">
    <source>
        <dbReference type="EMBL" id="KAF5394113.1"/>
    </source>
</evidence>
<dbReference type="Proteomes" id="UP000748531">
    <property type="component" value="Unassembled WGS sequence"/>
</dbReference>
<keyword evidence="2" id="KW-1185">Reference proteome</keyword>
<gene>
    <name evidence="1" type="ORF">PHET_12254</name>
</gene>
<reference evidence="1" key="1">
    <citation type="submission" date="2019-05" db="EMBL/GenBank/DDBJ databases">
        <title>Annotation for the trematode Paragonimus heterotremus.</title>
        <authorList>
            <person name="Choi Y.-J."/>
        </authorList>
    </citation>
    <scope>NUCLEOTIDE SEQUENCE</scope>
    <source>
        <strain evidence="1">LC</strain>
    </source>
</reference>
<dbReference type="EMBL" id="LUCH01020942">
    <property type="protein sequence ID" value="KAF5394113.1"/>
    <property type="molecule type" value="Genomic_DNA"/>
</dbReference>
<accession>A0A8J4SEM2</accession>
<evidence type="ECO:0000313" key="2">
    <source>
        <dbReference type="Proteomes" id="UP000748531"/>
    </source>
</evidence>
<protein>
    <submittedName>
        <fullName evidence="1">Uncharacterized protein</fullName>
    </submittedName>
</protein>